<dbReference type="SUPFAM" id="SSF56399">
    <property type="entry name" value="ADP-ribosylation"/>
    <property type="match status" value="2"/>
</dbReference>
<feature type="domain" description="ADP ribosyltransferase" evidence="2">
    <location>
        <begin position="261"/>
        <end position="446"/>
    </location>
</feature>
<evidence type="ECO:0000259" key="2">
    <source>
        <dbReference type="Pfam" id="PF03496"/>
    </source>
</evidence>
<feature type="domain" description="ADP ribosyltransferase" evidence="2">
    <location>
        <begin position="57"/>
        <end position="246"/>
    </location>
</feature>
<keyword evidence="4" id="KW-1185">Reference proteome</keyword>
<feature type="chain" id="PRO_5039068229" evidence="1">
    <location>
        <begin position="24"/>
        <end position="447"/>
    </location>
</feature>
<dbReference type="Gene3D" id="3.90.176.10">
    <property type="entry name" value="Toxin ADP-ribosyltransferase, Chain A, domain 1"/>
    <property type="match status" value="2"/>
</dbReference>
<comment type="caution">
    <text evidence="3">The sequence shown here is derived from an EMBL/GenBank/DDBJ whole genome shotgun (WGS) entry which is preliminary data.</text>
</comment>
<proteinExistence type="predicted"/>
<sequence length="447" mass="49987">MKKKVLKKIYMVSLLSSSLLLNAATTYASDINITNNQDFIYVANDEIKDFKNNKEEAKKWGEKQEKEIWKLSSSEKQTLSDFVSDKGNIKTNYKTITFSMAGLFDSEINELKKIDNILNRASTSESVITYKNVEPTAIGFNSPLTNGNNIDSIAMEKFKNQFLGQDIKFDSYFETKLTEEAPNSKERILLKVLVPNNQGQATKTKAGVFLNNQEYTMLVNNNYVLNVEKISKVVKNGLECVQVEGAMKKSLDFKNDINGEADNWGKKNYTDWAGSLTAAQKEALVGYAGQDYKAINDYLRNQGGQGNAALDNKIKNISSSLNLKPLPESITLYRWCGMAEFGYNISDPLPSLADFEKKFLNTTKEDKGYLSTSLSSENLSAFGPRKFILRLQAPKGTKGAYINALGGFGSEKEILVDKGSKYHIDKITEVIVSGKKRYVIDATFLIN</sequence>
<organism evidence="3 4">
    <name type="scientific">Enterococcus ratti</name>
    <dbReference type="NCBI Taxonomy" id="150033"/>
    <lineage>
        <taxon>Bacteria</taxon>
        <taxon>Bacillati</taxon>
        <taxon>Bacillota</taxon>
        <taxon>Bacilli</taxon>
        <taxon>Lactobacillales</taxon>
        <taxon>Enterococcaceae</taxon>
        <taxon>Enterococcus</taxon>
    </lineage>
</organism>
<dbReference type="CDD" id="cd00233">
    <property type="entry name" value="VIP2"/>
    <property type="match status" value="1"/>
</dbReference>
<reference evidence="3 4" key="1">
    <citation type="submission" date="2014-12" db="EMBL/GenBank/DDBJ databases">
        <title>Draft genome sequences of 29 type strains of Enterococci.</title>
        <authorList>
            <person name="Zhong Z."/>
            <person name="Sun Z."/>
            <person name="Liu W."/>
            <person name="Zhang W."/>
            <person name="Zhang H."/>
        </authorList>
    </citation>
    <scope>NUCLEOTIDE SEQUENCE [LARGE SCALE GENOMIC DNA]</scope>
    <source>
        <strain evidence="3 4">DSM 15687</strain>
    </source>
</reference>
<evidence type="ECO:0000313" key="4">
    <source>
        <dbReference type="Proteomes" id="UP000182152"/>
    </source>
</evidence>
<dbReference type="Proteomes" id="UP000182152">
    <property type="component" value="Unassembled WGS sequence"/>
</dbReference>
<dbReference type="GO" id="GO:0005576">
    <property type="term" value="C:extracellular region"/>
    <property type="evidence" value="ECO:0007669"/>
    <property type="project" value="InterPro"/>
</dbReference>
<dbReference type="PRINTS" id="PR01390">
    <property type="entry name" value="BINARYTOXINA"/>
</dbReference>
<dbReference type="OrthoDB" id="2147187at2"/>
<gene>
    <name evidence="3" type="ORF">RV14_GL002264</name>
</gene>
<accession>A0A1L8WNU9</accession>
<evidence type="ECO:0000256" key="1">
    <source>
        <dbReference type="SAM" id="SignalP"/>
    </source>
</evidence>
<dbReference type="InterPro" id="IPR003540">
    <property type="entry name" value="ADP-ribosyltransferase"/>
</dbReference>
<evidence type="ECO:0000313" key="3">
    <source>
        <dbReference type="EMBL" id="OJG82689.1"/>
    </source>
</evidence>
<dbReference type="AlphaFoldDB" id="A0A1L8WNU9"/>
<keyword evidence="1" id="KW-0732">Signal</keyword>
<dbReference type="InterPro" id="IPR016013">
    <property type="entry name" value="Binary_toxinA_clost-typ"/>
</dbReference>
<dbReference type="RefSeq" id="WP_071855256.1">
    <property type="nucleotide sequence ID" value="NZ_JXLB01000008.1"/>
</dbReference>
<feature type="signal peptide" evidence="1">
    <location>
        <begin position="1"/>
        <end position="23"/>
    </location>
</feature>
<dbReference type="Pfam" id="PF03496">
    <property type="entry name" value="ADPrib_exo_Tox"/>
    <property type="match status" value="2"/>
</dbReference>
<name>A0A1L8WNU9_9ENTE</name>
<dbReference type="EMBL" id="JXLB01000008">
    <property type="protein sequence ID" value="OJG82689.1"/>
    <property type="molecule type" value="Genomic_DNA"/>
</dbReference>
<protein>
    <submittedName>
        <fullName evidence="3">Vegetative insecticidal protein</fullName>
    </submittedName>
</protein>
<dbReference type="PROSITE" id="PS51996">
    <property type="entry name" value="TR_MART"/>
    <property type="match status" value="2"/>
</dbReference>